<feature type="domain" description="AB hydrolase-1" evidence="1">
    <location>
        <begin position="157"/>
        <end position="389"/>
    </location>
</feature>
<dbReference type="SUPFAM" id="SSF53474">
    <property type="entry name" value="alpha/beta-Hydrolases"/>
    <property type="match status" value="1"/>
</dbReference>
<dbReference type="InterPro" id="IPR050228">
    <property type="entry name" value="Carboxylesterase_BioH"/>
</dbReference>
<evidence type="ECO:0000313" key="2">
    <source>
        <dbReference type="EMBL" id="MFC5507351.1"/>
    </source>
</evidence>
<keyword evidence="2" id="KW-0378">Hydrolase</keyword>
<comment type="caution">
    <text evidence="2">The sequence shown here is derived from an EMBL/GenBank/DDBJ whole genome shotgun (WGS) entry which is preliminary data.</text>
</comment>
<dbReference type="Proteomes" id="UP001596060">
    <property type="component" value="Unassembled WGS sequence"/>
</dbReference>
<dbReference type="Gene3D" id="3.40.50.1820">
    <property type="entry name" value="alpha/beta hydrolase"/>
    <property type="match status" value="1"/>
</dbReference>
<dbReference type="GO" id="GO:0016787">
    <property type="term" value="F:hydrolase activity"/>
    <property type="evidence" value="ECO:0007669"/>
    <property type="project" value="UniProtKB-KW"/>
</dbReference>
<evidence type="ECO:0000259" key="1">
    <source>
        <dbReference type="Pfam" id="PF12697"/>
    </source>
</evidence>
<evidence type="ECO:0000313" key="3">
    <source>
        <dbReference type="Proteomes" id="UP001596060"/>
    </source>
</evidence>
<protein>
    <submittedName>
        <fullName evidence="2">Alpha/beta fold hydrolase</fullName>
    </submittedName>
</protein>
<sequence length="404" mass="42853">MGLRARIAAAAGDAELRRLGAGLVAVLRIEGAGDDILLRLDDGVVVFEGTAAPDIVLSAAAEDWARLLTLPPPPRFQAFTALAIANPAFTLSGDARVIAQARAVIERLFELVVLSPPAPAPSVTRRMGQIEGRYHQVALPEGAAEIYVERAGSGRPVLFLHTAGADSRQFHGQLADVALAAEWRLIAPDMPFHGRSMPPEGWQGEPYRLSGARYLGWCAAIIEQVIGAKAIVAGGSMGAALALLLAAERPDLVAGVIAIEPPFRSKGRRNPFQHHVGVHAGLHNAAFVRGLMSPTSPIDSRRRAAWIYSQGAPEIYAGDLVFYSDEFDGAEVAPRIDAARTPVSLLCGTYDYSATPEDGGKLAALIPGADLRVMEGLGHFPMCEHPDLFRPHLLAALAHVGGPL</sequence>
<organism evidence="2 3">
    <name type="scientific">Bosea massiliensis</name>
    <dbReference type="NCBI Taxonomy" id="151419"/>
    <lineage>
        <taxon>Bacteria</taxon>
        <taxon>Pseudomonadati</taxon>
        <taxon>Pseudomonadota</taxon>
        <taxon>Alphaproteobacteria</taxon>
        <taxon>Hyphomicrobiales</taxon>
        <taxon>Boseaceae</taxon>
        <taxon>Bosea</taxon>
    </lineage>
</organism>
<name>A0ABW0P3R1_9HYPH</name>
<dbReference type="PANTHER" id="PTHR43194">
    <property type="entry name" value="HYDROLASE ALPHA/BETA FOLD FAMILY"/>
    <property type="match status" value="1"/>
</dbReference>
<dbReference type="RefSeq" id="WP_066725303.1">
    <property type="nucleotide sequence ID" value="NZ_JBHSLU010000063.1"/>
</dbReference>
<dbReference type="Pfam" id="PF12697">
    <property type="entry name" value="Abhydrolase_6"/>
    <property type="match status" value="1"/>
</dbReference>
<gene>
    <name evidence="2" type="ORF">ACFPN9_19090</name>
</gene>
<accession>A0ABW0P3R1</accession>
<dbReference type="InterPro" id="IPR000073">
    <property type="entry name" value="AB_hydrolase_1"/>
</dbReference>
<keyword evidence="3" id="KW-1185">Reference proteome</keyword>
<proteinExistence type="predicted"/>
<dbReference type="PANTHER" id="PTHR43194:SF2">
    <property type="entry name" value="PEROXISOMAL MEMBRANE PROTEIN LPX1"/>
    <property type="match status" value="1"/>
</dbReference>
<reference evidence="3" key="1">
    <citation type="journal article" date="2019" name="Int. J. Syst. Evol. Microbiol.">
        <title>The Global Catalogue of Microorganisms (GCM) 10K type strain sequencing project: providing services to taxonomists for standard genome sequencing and annotation.</title>
        <authorList>
            <consortium name="The Broad Institute Genomics Platform"/>
            <consortium name="The Broad Institute Genome Sequencing Center for Infectious Disease"/>
            <person name="Wu L."/>
            <person name="Ma J."/>
        </authorList>
    </citation>
    <scope>NUCLEOTIDE SEQUENCE [LARGE SCALE GENOMIC DNA]</scope>
    <source>
        <strain evidence="3">CCUG 43117</strain>
    </source>
</reference>
<dbReference type="EMBL" id="JBHSLU010000063">
    <property type="protein sequence ID" value="MFC5507351.1"/>
    <property type="molecule type" value="Genomic_DNA"/>
</dbReference>
<dbReference type="InterPro" id="IPR029058">
    <property type="entry name" value="AB_hydrolase_fold"/>
</dbReference>